<evidence type="ECO:0000256" key="1">
    <source>
        <dbReference type="SAM" id="Phobius"/>
    </source>
</evidence>
<sequence>METVFKFRPISFSWVALHPQPKGVILFIGGAFFGTFPTLFYQYFFERLFDEGYTIVAMPFRFGFRHWPIAISLLKEQIDLREKIAKMADYLNRTEQGKYDAEIYRNPQKYFWIGHSLGCKYITLLEFFSGEKWESILTKCAKDKREGMLMRIERSVNMIPLEERSIKGQPSLLIAPDISDTQSAIPKPLAFIAKFLDKKGWGVLPTNAQTKCFVEGSILFQLTGLISFEKDTIAGNEKDKEGDVFWFIGQLKSENKKFPILHKELPGKHLEPLGSQLGEKIVDFNPFDKFAEPISQRKLEDVTIQFLYELRQREEMLR</sequence>
<organism evidence="2 3">
    <name type="scientific">Aphanothece hegewaldii CCALA 016</name>
    <dbReference type="NCBI Taxonomy" id="2107694"/>
    <lineage>
        <taxon>Bacteria</taxon>
        <taxon>Bacillati</taxon>
        <taxon>Cyanobacteriota</taxon>
        <taxon>Cyanophyceae</taxon>
        <taxon>Oscillatoriophycideae</taxon>
        <taxon>Chroococcales</taxon>
        <taxon>Aphanothecaceae</taxon>
        <taxon>Aphanothece</taxon>
    </lineage>
</organism>
<keyword evidence="1" id="KW-1133">Transmembrane helix</keyword>
<reference evidence="2 3" key="2">
    <citation type="submission" date="2018-03" db="EMBL/GenBank/DDBJ databases">
        <authorList>
            <person name="Keele B.F."/>
        </authorList>
    </citation>
    <scope>NUCLEOTIDE SEQUENCE [LARGE SCALE GENOMIC DNA]</scope>
    <source>
        <strain evidence="2 3">CCALA 016</strain>
    </source>
</reference>
<reference evidence="2 3" key="1">
    <citation type="submission" date="2018-03" db="EMBL/GenBank/DDBJ databases">
        <title>The ancient ancestry and fast evolution of plastids.</title>
        <authorList>
            <person name="Moore K.R."/>
            <person name="Magnabosco C."/>
            <person name="Momper L."/>
            <person name="Gold D.A."/>
            <person name="Bosak T."/>
            <person name="Fournier G.P."/>
        </authorList>
    </citation>
    <scope>NUCLEOTIDE SEQUENCE [LARGE SCALE GENOMIC DNA]</scope>
    <source>
        <strain evidence="2 3">CCALA 016</strain>
    </source>
</reference>
<dbReference type="RefSeq" id="WP_106457963.1">
    <property type="nucleotide sequence ID" value="NZ_PXOH01000019.1"/>
</dbReference>
<evidence type="ECO:0000313" key="3">
    <source>
        <dbReference type="Proteomes" id="UP000239001"/>
    </source>
</evidence>
<evidence type="ECO:0000313" key="2">
    <source>
        <dbReference type="EMBL" id="PSF35551.1"/>
    </source>
</evidence>
<keyword evidence="1" id="KW-0472">Membrane</keyword>
<dbReference type="EMBL" id="PXOH01000019">
    <property type="protein sequence ID" value="PSF35551.1"/>
    <property type="molecule type" value="Genomic_DNA"/>
</dbReference>
<feature type="transmembrane region" description="Helical" evidence="1">
    <location>
        <begin position="24"/>
        <end position="44"/>
    </location>
</feature>
<dbReference type="PANTHER" id="PTHR34127:SF1">
    <property type="entry name" value="OS04G0405600 PROTEIN"/>
    <property type="match status" value="1"/>
</dbReference>
<dbReference type="OrthoDB" id="479210at2"/>
<evidence type="ECO:0008006" key="4">
    <source>
        <dbReference type="Google" id="ProtNLM"/>
    </source>
</evidence>
<protein>
    <recommendedName>
        <fullName evidence="4">DUF1350 domain-containing protein</fullName>
    </recommendedName>
</protein>
<proteinExistence type="predicted"/>
<dbReference type="SUPFAM" id="SSF53474">
    <property type="entry name" value="alpha/beta-Hydrolases"/>
    <property type="match status" value="1"/>
</dbReference>
<dbReference type="PANTHER" id="PTHR34127">
    <property type="entry name" value="OS04G0405600 PROTEIN"/>
    <property type="match status" value="1"/>
</dbReference>
<comment type="caution">
    <text evidence="2">The sequence shown here is derived from an EMBL/GenBank/DDBJ whole genome shotgun (WGS) entry which is preliminary data.</text>
</comment>
<dbReference type="Pfam" id="PF07082">
    <property type="entry name" value="DUF1350"/>
    <property type="match status" value="1"/>
</dbReference>
<accession>A0A2T1LVE3</accession>
<name>A0A2T1LVE3_9CHRO</name>
<dbReference type="InterPro" id="IPR010765">
    <property type="entry name" value="DUF1350"/>
</dbReference>
<keyword evidence="1" id="KW-0812">Transmembrane</keyword>
<dbReference type="AlphaFoldDB" id="A0A2T1LVE3"/>
<gene>
    <name evidence="2" type="ORF">C7H19_16195</name>
</gene>
<keyword evidence="3" id="KW-1185">Reference proteome</keyword>
<dbReference type="InterPro" id="IPR029058">
    <property type="entry name" value="AB_hydrolase_fold"/>
</dbReference>
<dbReference type="Proteomes" id="UP000239001">
    <property type="component" value="Unassembled WGS sequence"/>
</dbReference>